<keyword evidence="1" id="KW-1133">Transmembrane helix</keyword>
<evidence type="ECO:0000313" key="3">
    <source>
        <dbReference type="Proteomes" id="UP001060112"/>
    </source>
</evidence>
<organism evidence="2 3">
    <name type="scientific">Allocoprobacillus halotolerans</name>
    <dbReference type="NCBI Taxonomy" id="2944914"/>
    <lineage>
        <taxon>Bacteria</taxon>
        <taxon>Bacillati</taxon>
        <taxon>Bacillota</taxon>
        <taxon>Erysipelotrichia</taxon>
        <taxon>Erysipelotrichales</taxon>
        <taxon>Erysipelotrichaceae</taxon>
        <taxon>Allocoprobacillus</taxon>
    </lineage>
</organism>
<keyword evidence="3" id="KW-1185">Reference proteome</keyword>
<evidence type="ECO:0000256" key="1">
    <source>
        <dbReference type="SAM" id="Phobius"/>
    </source>
</evidence>
<evidence type="ECO:0000313" key="2">
    <source>
        <dbReference type="EMBL" id="UTY39560.1"/>
    </source>
</evidence>
<dbReference type="RefSeq" id="WP_290140726.1">
    <property type="nucleotide sequence ID" value="NZ_CP101620.1"/>
</dbReference>
<dbReference type="Proteomes" id="UP001060112">
    <property type="component" value="Chromosome"/>
</dbReference>
<gene>
    <name evidence="2" type="ORF">NMU03_01620</name>
</gene>
<keyword evidence="1" id="KW-0472">Membrane</keyword>
<feature type="transmembrane region" description="Helical" evidence="1">
    <location>
        <begin position="45"/>
        <end position="71"/>
    </location>
</feature>
<reference evidence="2" key="1">
    <citation type="submission" date="2022-07" db="EMBL/GenBank/DDBJ databases">
        <title>Faecal culturing of patients with breast cancer.</title>
        <authorList>
            <person name="Teng N.M.Y."/>
            <person name="Kiu R."/>
            <person name="Evans R."/>
            <person name="Baker D.J."/>
            <person name="Zenner C."/>
            <person name="Robinson S.D."/>
            <person name="Hall L.J."/>
        </authorList>
    </citation>
    <scope>NUCLEOTIDE SEQUENCE</scope>
    <source>
        <strain evidence="2">LH1062</strain>
    </source>
</reference>
<sequence length="80" mass="9201">MNLQFDQTKQLKNIKSQVSSILSFERLIVGVAVFVYALLSFHQSVWTSVVALTAMSGLLAIHFSVIFRVFLYKMYQKLKK</sequence>
<evidence type="ECO:0008006" key="4">
    <source>
        <dbReference type="Google" id="ProtNLM"/>
    </source>
</evidence>
<proteinExistence type="predicted"/>
<accession>A0ABY5I3B5</accession>
<keyword evidence="1" id="KW-0812">Transmembrane</keyword>
<protein>
    <recommendedName>
        <fullName evidence="4">YrhK-like protein</fullName>
    </recommendedName>
</protein>
<name>A0ABY5I3B5_9FIRM</name>
<feature type="transmembrane region" description="Helical" evidence="1">
    <location>
        <begin position="21"/>
        <end position="39"/>
    </location>
</feature>
<dbReference type="EMBL" id="CP101620">
    <property type="protein sequence ID" value="UTY39560.1"/>
    <property type="molecule type" value="Genomic_DNA"/>
</dbReference>